<dbReference type="GO" id="GO:0016747">
    <property type="term" value="F:acyltransferase activity, transferring groups other than amino-acyl groups"/>
    <property type="evidence" value="ECO:0007669"/>
    <property type="project" value="TreeGrafter"/>
</dbReference>
<dbReference type="AlphaFoldDB" id="A0A5C2SLC4"/>
<evidence type="ECO:0000256" key="1">
    <source>
        <dbReference type="ARBA" id="ARBA00022679"/>
    </source>
</evidence>
<protein>
    <recommendedName>
        <fullName evidence="4">Transferase-domain-containing protein</fullName>
    </recommendedName>
</protein>
<accession>A0A5C2SLC4</accession>
<dbReference type="Proteomes" id="UP000313359">
    <property type="component" value="Unassembled WGS sequence"/>
</dbReference>
<dbReference type="EMBL" id="ML122254">
    <property type="protein sequence ID" value="RPD64451.1"/>
    <property type="molecule type" value="Genomic_DNA"/>
</dbReference>
<evidence type="ECO:0000313" key="2">
    <source>
        <dbReference type="EMBL" id="RPD64451.1"/>
    </source>
</evidence>
<dbReference type="Gene3D" id="3.30.559.10">
    <property type="entry name" value="Chloramphenicol acetyltransferase-like domain"/>
    <property type="match status" value="2"/>
</dbReference>
<dbReference type="OrthoDB" id="1862401at2759"/>
<gene>
    <name evidence="2" type="ORF">L227DRAFT_328928</name>
</gene>
<dbReference type="InterPro" id="IPR023213">
    <property type="entry name" value="CAT-like_dom_sf"/>
</dbReference>
<evidence type="ECO:0008006" key="4">
    <source>
        <dbReference type="Google" id="ProtNLM"/>
    </source>
</evidence>
<sequence>MTQDERELVQPSGPSVLAGRDSYVLNSNDLLINFTLDIAYVIPSRLNISDLRASLARTLTLFPLFCGRLVRGPEWAISIDPLRPISLTVKHELEPGWDPSTSNAVVRPRPGPLIDKVNPLALLSGDAPDLLKATIAQTDNVTLIGISCSHIVADLFIVLKFLRAWSEHFTNPLGFAAEPEPVYLDATSITLSAPSDPVRLEYIRSKLPPLLFHTFPLDDIPVSIFSPFPIRRIDLRFTSAQVSALHAALLRFQSEAASGGNSEVGKEVQLTRQDALSALVVSALNAAYDIPIKQISNVVNCRGVNPAVLPKDAIGNGLLYAVSDAVSLNEEDPANILVLTYARAIRRSLEEVRHPDYVQDFLALAGAEWLTAAKTNQGHCILETPGHIILNSSYRHDWASAHFGFPGKASWQHPDTVPTDNYVMFFPSNPVRMPDSEWRTDDGACEATFNVKAGRECDLEGAIARGWAAVVGESMTTPTVIIYP</sequence>
<proteinExistence type="predicted"/>
<organism evidence="2 3">
    <name type="scientific">Lentinus tigrinus ALCF2SS1-6</name>
    <dbReference type="NCBI Taxonomy" id="1328759"/>
    <lineage>
        <taxon>Eukaryota</taxon>
        <taxon>Fungi</taxon>
        <taxon>Dikarya</taxon>
        <taxon>Basidiomycota</taxon>
        <taxon>Agaricomycotina</taxon>
        <taxon>Agaricomycetes</taxon>
        <taxon>Polyporales</taxon>
        <taxon>Polyporaceae</taxon>
        <taxon>Lentinus</taxon>
    </lineage>
</organism>
<dbReference type="InterPro" id="IPR050317">
    <property type="entry name" value="Plant_Fungal_Acyltransferase"/>
</dbReference>
<evidence type="ECO:0000313" key="3">
    <source>
        <dbReference type="Proteomes" id="UP000313359"/>
    </source>
</evidence>
<reference evidence="2" key="1">
    <citation type="journal article" date="2018" name="Genome Biol. Evol.">
        <title>Genomics and development of Lentinus tigrinus, a white-rot wood-decaying mushroom with dimorphic fruiting bodies.</title>
        <authorList>
            <person name="Wu B."/>
            <person name="Xu Z."/>
            <person name="Knudson A."/>
            <person name="Carlson A."/>
            <person name="Chen N."/>
            <person name="Kovaka S."/>
            <person name="LaButti K."/>
            <person name="Lipzen A."/>
            <person name="Pennachio C."/>
            <person name="Riley R."/>
            <person name="Schakwitz W."/>
            <person name="Umezawa K."/>
            <person name="Ohm R.A."/>
            <person name="Grigoriev I.V."/>
            <person name="Nagy L.G."/>
            <person name="Gibbons J."/>
            <person name="Hibbett D."/>
        </authorList>
    </citation>
    <scope>NUCLEOTIDE SEQUENCE [LARGE SCALE GENOMIC DNA]</scope>
    <source>
        <strain evidence="2">ALCF2SS1-6</strain>
    </source>
</reference>
<dbReference type="PANTHER" id="PTHR31642:SF310">
    <property type="entry name" value="FATTY ALCOHOL:CAFFEOYL-COA ACYLTRANSFERASE"/>
    <property type="match status" value="1"/>
</dbReference>
<name>A0A5C2SLC4_9APHY</name>
<keyword evidence="1" id="KW-0808">Transferase</keyword>
<keyword evidence="3" id="KW-1185">Reference proteome</keyword>
<dbReference type="PANTHER" id="PTHR31642">
    <property type="entry name" value="TRICHOTHECENE 3-O-ACETYLTRANSFERASE"/>
    <property type="match status" value="1"/>
</dbReference>